<proteinExistence type="predicted"/>
<dbReference type="EMBL" id="JAKNBA010000091">
    <property type="protein sequence ID" value="MDE1244250.1"/>
    <property type="molecule type" value="Genomic_DNA"/>
</dbReference>
<evidence type="ECO:0000313" key="1">
    <source>
        <dbReference type="EMBL" id="MDE1244250.1"/>
    </source>
</evidence>
<dbReference type="AlphaFoldDB" id="A0A9X4F1F6"/>
<gene>
    <name evidence="1" type="ORF">L9W94_19380</name>
</gene>
<evidence type="ECO:0000313" key="2">
    <source>
        <dbReference type="Proteomes" id="UP001140979"/>
    </source>
</evidence>
<comment type="caution">
    <text evidence="1">The sequence shown here is derived from an EMBL/GenBank/DDBJ whole genome shotgun (WGS) entry which is preliminary data.</text>
</comment>
<dbReference type="Proteomes" id="UP001140979">
    <property type="component" value="Unassembled WGS sequence"/>
</dbReference>
<accession>A0A9X4F1F6</accession>
<sequence length="147" mass="16825">MNLDKKALLSIVLFSSISSANELYDSYKNSVEQCVASENQRPKVTAHDVKQLKPEDINNYLIIIRNQRIQQCSNSSEMKALINEIASSKSVDIDTLSDRYLSIYLERQLNSFSEAQKEKLRNIDLALADKSLETDLVALWEKLKEQQ</sequence>
<reference evidence="1" key="1">
    <citation type="submission" date="2022-02" db="EMBL/GenBank/DDBJ databases">
        <title>Emergence and expansion in Europe of a Vibrio aestuarianus clonal complex pathogenic for oysters.</title>
        <authorList>
            <person name="Mesnil A."/>
            <person name="Travers M.-A."/>
        </authorList>
    </citation>
    <scope>NUCLEOTIDE SEQUENCE</scope>
    <source>
        <strain evidence="1">19_064_11T1</strain>
    </source>
</reference>
<protein>
    <submittedName>
        <fullName evidence="1">Uncharacterized protein</fullName>
    </submittedName>
</protein>
<dbReference type="RefSeq" id="WP_274672519.1">
    <property type="nucleotide sequence ID" value="NZ_JAKNAM010000034.1"/>
</dbReference>
<name>A0A9X4F1F6_9VIBR</name>
<organism evidence="1 2">
    <name type="scientific">Vibrio aestuarianus</name>
    <dbReference type="NCBI Taxonomy" id="28171"/>
    <lineage>
        <taxon>Bacteria</taxon>
        <taxon>Pseudomonadati</taxon>
        <taxon>Pseudomonadota</taxon>
        <taxon>Gammaproteobacteria</taxon>
        <taxon>Vibrionales</taxon>
        <taxon>Vibrionaceae</taxon>
        <taxon>Vibrio</taxon>
    </lineage>
</organism>